<proteinExistence type="predicted"/>
<feature type="non-terminal residue" evidence="2">
    <location>
        <position position="1"/>
    </location>
</feature>
<feature type="region of interest" description="Disordered" evidence="1">
    <location>
        <begin position="59"/>
        <end position="78"/>
    </location>
</feature>
<evidence type="ECO:0000313" key="2">
    <source>
        <dbReference type="EMBL" id="PNI95455.1"/>
    </source>
</evidence>
<dbReference type="Proteomes" id="UP000236370">
    <property type="component" value="Unassembled WGS sequence"/>
</dbReference>
<accession>A0A2J8QGN8</accession>
<sequence>HPQVGPGEDCQWHPAGDPLVRPWRVSGSPASASGVAGTTGACHHARRDGVSPCWPGWSRSPDLMIRPPRPPKVLGLQA</sequence>
<feature type="region of interest" description="Disordered" evidence="1">
    <location>
        <begin position="24"/>
        <end position="51"/>
    </location>
</feature>
<evidence type="ECO:0000313" key="3">
    <source>
        <dbReference type="Proteomes" id="UP000236370"/>
    </source>
</evidence>
<dbReference type="EMBL" id="NBAG03000039">
    <property type="protein sequence ID" value="PNI95455.1"/>
    <property type="molecule type" value="Genomic_DNA"/>
</dbReference>
<dbReference type="AlphaFoldDB" id="A0A2J8QGN8"/>
<feature type="compositionally biased region" description="Low complexity" evidence="1">
    <location>
        <begin position="25"/>
        <end position="41"/>
    </location>
</feature>
<comment type="caution">
    <text evidence="2">The sequence shown here is derived from an EMBL/GenBank/DDBJ whole genome shotgun (WGS) entry which is preliminary data.</text>
</comment>
<reference evidence="2 3" key="1">
    <citation type="submission" date="2017-12" db="EMBL/GenBank/DDBJ databases">
        <title>High-resolution comparative analysis of great ape genomes.</title>
        <authorList>
            <person name="Pollen A."/>
            <person name="Hastie A."/>
            <person name="Hormozdiari F."/>
            <person name="Dougherty M."/>
            <person name="Liu R."/>
            <person name="Chaisson M."/>
            <person name="Hoppe E."/>
            <person name="Hill C."/>
            <person name="Pang A."/>
            <person name="Hillier L."/>
            <person name="Baker C."/>
            <person name="Armstrong J."/>
            <person name="Shendure J."/>
            <person name="Paten B."/>
            <person name="Wilson R."/>
            <person name="Chao H."/>
            <person name="Schneider V."/>
            <person name="Ventura M."/>
            <person name="Kronenberg Z."/>
            <person name="Murali S."/>
            <person name="Gordon D."/>
            <person name="Cantsilieris S."/>
            <person name="Munson K."/>
            <person name="Nelson B."/>
            <person name="Raja A."/>
            <person name="Underwood J."/>
            <person name="Diekhans M."/>
            <person name="Fiddes I."/>
            <person name="Haussler D."/>
            <person name="Eichler E."/>
        </authorList>
    </citation>
    <scope>NUCLEOTIDE SEQUENCE [LARGE SCALE GENOMIC DNA]</scope>
    <source>
        <strain evidence="2">Yerkes chimp pedigree #C0471</strain>
    </source>
</reference>
<protein>
    <submittedName>
        <fullName evidence="2">TMEM145 isoform 7</fullName>
    </submittedName>
</protein>
<evidence type="ECO:0000256" key="1">
    <source>
        <dbReference type="SAM" id="MobiDB-lite"/>
    </source>
</evidence>
<gene>
    <name evidence="2" type="ORF">CK820_G0030562</name>
</gene>
<organism evidence="2 3">
    <name type="scientific">Pan troglodytes</name>
    <name type="common">Chimpanzee</name>
    <dbReference type="NCBI Taxonomy" id="9598"/>
    <lineage>
        <taxon>Eukaryota</taxon>
        <taxon>Metazoa</taxon>
        <taxon>Chordata</taxon>
        <taxon>Craniata</taxon>
        <taxon>Vertebrata</taxon>
        <taxon>Euteleostomi</taxon>
        <taxon>Mammalia</taxon>
        <taxon>Eutheria</taxon>
        <taxon>Euarchontoglires</taxon>
        <taxon>Primates</taxon>
        <taxon>Haplorrhini</taxon>
        <taxon>Catarrhini</taxon>
        <taxon>Hominidae</taxon>
        <taxon>Pan</taxon>
    </lineage>
</organism>
<name>A0A2J8QGN8_PANTR</name>